<evidence type="ECO:0000313" key="2">
    <source>
        <dbReference type="Proteomes" id="UP001597304"/>
    </source>
</evidence>
<organism evidence="1 2">
    <name type="scientific">Ottowia flava</name>
    <dbReference type="NCBI Taxonomy" id="2675430"/>
    <lineage>
        <taxon>Bacteria</taxon>
        <taxon>Pseudomonadati</taxon>
        <taxon>Pseudomonadota</taxon>
        <taxon>Betaproteobacteria</taxon>
        <taxon>Burkholderiales</taxon>
        <taxon>Comamonadaceae</taxon>
        <taxon>Ottowia</taxon>
    </lineage>
</organism>
<evidence type="ECO:0000313" key="1">
    <source>
        <dbReference type="EMBL" id="MFD1709840.1"/>
    </source>
</evidence>
<dbReference type="RefSeq" id="WP_147914088.1">
    <property type="nucleotide sequence ID" value="NZ_JBHUEJ010000011.1"/>
</dbReference>
<dbReference type="EMBL" id="JBHUEJ010000011">
    <property type="protein sequence ID" value="MFD1709840.1"/>
    <property type="molecule type" value="Genomic_DNA"/>
</dbReference>
<dbReference type="Proteomes" id="UP001597304">
    <property type="component" value="Unassembled WGS sequence"/>
</dbReference>
<accession>A0ABW4KU67</accession>
<keyword evidence="2" id="KW-1185">Reference proteome</keyword>
<name>A0ABW4KU67_9BURK</name>
<protein>
    <submittedName>
        <fullName evidence="1">Uncharacterized protein</fullName>
    </submittedName>
</protein>
<proteinExistence type="predicted"/>
<gene>
    <name evidence="1" type="ORF">ACFSF0_04435</name>
</gene>
<comment type="caution">
    <text evidence="1">The sequence shown here is derived from an EMBL/GenBank/DDBJ whole genome shotgun (WGS) entry which is preliminary data.</text>
</comment>
<reference evidence="2" key="1">
    <citation type="journal article" date="2019" name="Int. J. Syst. Evol. Microbiol.">
        <title>The Global Catalogue of Microorganisms (GCM) 10K type strain sequencing project: providing services to taxonomists for standard genome sequencing and annotation.</title>
        <authorList>
            <consortium name="The Broad Institute Genomics Platform"/>
            <consortium name="The Broad Institute Genome Sequencing Center for Infectious Disease"/>
            <person name="Wu L."/>
            <person name="Ma J."/>
        </authorList>
    </citation>
    <scope>NUCLEOTIDE SEQUENCE [LARGE SCALE GENOMIC DNA]</scope>
    <source>
        <strain evidence="2">LMG 29247</strain>
    </source>
</reference>
<sequence>MTNDQAKTVLALLCGWGRGDPPSQLSCLDPFVDSEWRPPFEILLDGVFTADQLEAMAMWLRDPKAITGARVTKTGDNLAGDNPPS</sequence>